<keyword evidence="4" id="KW-0274">FAD</keyword>
<dbReference type="InterPro" id="IPR009075">
    <property type="entry name" value="AcylCo_DH/oxidase_C"/>
</dbReference>
<evidence type="ECO:0000259" key="9">
    <source>
        <dbReference type="Pfam" id="PF02771"/>
    </source>
</evidence>
<dbReference type="SUPFAM" id="SSF56645">
    <property type="entry name" value="Acyl-CoA dehydrogenase NM domain-like"/>
    <property type="match status" value="2"/>
</dbReference>
<comment type="caution">
    <text evidence="10">The sequence shown here is derived from an EMBL/GenBank/DDBJ whole genome shotgun (WGS) entry which is preliminary data.</text>
</comment>
<evidence type="ECO:0000259" key="7">
    <source>
        <dbReference type="Pfam" id="PF00441"/>
    </source>
</evidence>
<name>A0A846XFK0_9NOCA</name>
<keyword evidence="3" id="KW-0285">Flavoprotein</keyword>
<keyword evidence="11" id="KW-1185">Reference proteome</keyword>
<evidence type="ECO:0000313" key="10">
    <source>
        <dbReference type="EMBL" id="NKY33393.1"/>
    </source>
</evidence>
<dbReference type="EMBL" id="JAAXOO010000002">
    <property type="protein sequence ID" value="NKY33393.1"/>
    <property type="molecule type" value="Genomic_DNA"/>
</dbReference>
<organism evidence="10 11">
    <name type="scientific">Nocardia speluncae</name>
    <dbReference type="NCBI Taxonomy" id="419477"/>
    <lineage>
        <taxon>Bacteria</taxon>
        <taxon>Bacillati</taxon>
        <taxon>Actinomycetota</taxon>
        <taxon>Actinomycetes</taxon>
        <taxon>Mycobacteriales</taxon>
        <taxon>Nocardiaceae</taxon>
        <taxon>Nocardia</taxon>
    </lineage>
</organism>
<feature type="domain" description="Acyl-CoA dehydrogenase/oxidase C-terminal" evidence="7">
    <location>
        <begin position="234"/>
        <end position="367"/>
    </location>
</feature>
<evidence type="ECO:0000256" key="2">
    <source>
        <dbReference type="ARBA" id="ARBA00009347"/>
    </source>
</evidence>
<keyword evidence="5" id="KW-0560">Oxidoreductase</keyword>
<protein>
    <submittedName>
        <fullName evidence="10">Acyl-CoA dehydrogenase</fullName>
    </submittedName>
</protein>
<evidence type="ECO:0000313" key="11">
    <source>
        <dbReference type="Proteomes" id="UP000565715"/>
    </source>
</evidence>
<evidence type="ECO:0000256" key="3">
    <source>
        <dbReference type="ARBA" id="ARBA00022630"/>
    </source>
</evidence>
<evidence type="ECO:0000256" key="1">
    <source>
        <dbReference type="ARBA" id="ARBA00001974"/>
    </source>
</evidence>
<feature type="domain" description="Acyl-CoA oxidase/dehydrogenase middle" evidence="8">
    <location>
        <begin position="529"/>
        <end position="610"/>
    </location>
</feature>
<dbReference type="InterPro" id="IPR009100">
    <property type="entry name" value="AcylCoA_DH/oxidase_NM_dom_sf"/>
</dbReference>
<dbReference type="Gene3D" id="1.10.540.10">
    <property type="entry name" value="Acyl-CoA dehydrogenase/oxidase, N-terminal domain"/>
    <property type="match status" value="2"/>
</dbReference>
<dbReference type="InterPro" id="IPR052161">
    <property type="entry name" value="Mycobact_Acyl-CoA_DH"/>
</dbReference>
<dbReference type="PANTHER" id="PTHR43292:SF3">
    <property type="entry name" value="ACYL-COA DEHYDROGENASE FADE29"/>
    <property type="match status" value="1"/>
</dbReference>
<dbReference type="AlphaFoldDB" id="A0A846XFK0"/>
<dbReference type="SUPFAM" id="SSF47203">
    <property type="entry name" value="Acyl-CoA dehydrogenase C-terminal domain-like"/>
    <property type="match status" value="2"/>
</dbReference>
<comment type="cofactor">
    <cofactor evidence="1">
        <name>FAD</name>
        <dbReference type="ChEBI" id="CHEBI:57692"/>
    </cofactor>
</comment>
<feature type="domain" description="Acyl-CoA dehydrogenase/oxidase N-terminal" evidence="9">
    <location>
        <begin position="402"/>
        <end position="522"/>
    </location>
</feature>
<dbReference type="InterPro" id="IPR013786">
    <property type="entry name" value="AcylCoA_DH/ox_N"/>
</dbReference>
<feature type="domain" description="Acyl-CoA dehydrogenase/oxidase N-terminal" evidence="9">
    <location>
        <begin position="6"/>
        <end position="102"/>
    </location>
</feature>
<dbReference type="Pfam" id="PF00441">
    <property type="entry name" value="Acyl-CoA_dh_1"/>
    <property type="match status" value="1"/>
</dbReference>
<dbReference type="InterPro" id="IPR036250">
    <property type="entry name" value="AcylCo_DH-like_C"/>
</dbReference>
<dbReference type="GO" id="GO:0050660">
    <property type="term" value="F:flavin adenine dinucleotide binding"/>
    <property type="evidence" value="ECO:0007669"/>
    <property type="project" value="InterPro"/>
</dbReference>
<feature type="region of interest" description="Disordered" evidence="6">
    <location>
        <begin position="378"/>
        <end position="399"/>
    </location>
</feature>
<dbReference type="Pfam" id="PF02771">
    <property type="entry name" value="Acyl-CoA_dh_N"/>
    <property type="match status" value="2"/>
</dbReference>
<reference evidence="10 11" key="1">
    <citation type="submission" date="2020-04" db="EMBL/GenBank/DDBJ databases">
        <title>MicrobeNet Type strains.</title>
        <authorList>
            <person name="Nicholson A.C."/>
        </authorList>
    </citation>
    <scope>NUCLEOTIDE SEQUENCE [LARGE SCALE GENOMIC DNA]</scope>
    <source>
        <strain evidence="10 11">DSM 45078</strain>
    </source>
</reference>
<evidence type="ECO:0000256" key="5">
    <source>
        <dbReference type="ARBA" id="ARBA00023002"/>
    </source>
</evidence>
<evidence type="ECO:0000256" key="4">
    <source>
        <dbReference type="ARBA" id="ARBA00022827"/>
    </source>
</evidence>
<comment type="similarity">
    <text evidence="2">Belongs to the acyl-CoA dehydrogenase family.</text>
</comment>
<evidence type="ECO:0000259" key="8">
    <source>
        <dbReference type="Pfam" id="PF02770"/>
    </source>
</evidence>
<gene>
    <name evidence="10" type="ORF">HGA13_09960</name>
</gene>
<dbReference type="InterPro" id="IPR006091">
    <property type="entry name" value="Acyl-CoA_Oxase/DH_mid-dom"/>
</dbReference>
<dbReference type="InterPro" id="IPR037069">
    <property type="entry name" value="AcylCoA_DH/ox_N_sf"/>
</dbReference>
<sequence length="805" mass="87782">MLFDTTDDQEFFRSTTAKFLTARARRDEIRELRHDEHGFAVGYWRSGTDLGWTSLLVSEEAGGGSISGRPVEDLTLIAYEFGRHAAPGPLVPANIVAAALSDSETHAEVLGELLSGQSLATWCHAEPAPRCGVELDIRVDGAELVLNGRKQPVESAGIARYLLVTGLCEGRATQVLIPAESGGVTVTPLRSPDLTRRFSAVAFDNVRVPRSALVGQPGMAAQQVAWQSEVAIAAQCAETVGAMQTGFEMALDWMGDRYSFGRPLASYQALKHRIADLKSWLEAAHAIADSAAAAVGERRADSGELVAVAQAFIGHYGPELLQDCVQLHGGIGLTFEHDLHLFLRRATVNRTLYGTPAEHRRSLADRLIEQDGLRAPRRQAAAENAYTGPSFEPDEQSVSEDVETFRLRAREWIRANLGPFRPEAVAGLRKVTREQELAAVGNDRRLQRTLYDAGFAGIAIPAEYGGRGLTAAHQRAFTEEMAGFEYPSRCQVPTLSPCAAVLLDFGTDEQKRRHIPAMLRGEEIWMQFLSEPSGGSDVAGAVTTAVRDGDDWVINGAKIWTTGAWYSDWALCLARTDWDAPKHRGLTVFILPIHQPGIEVHQIEMLNGAREFCQEFLTDVRVPDSDRIGEVNGGWTVGTGWMSHERLLAESPYVTVPAKPAISDRSPVEIACRAGTVGEPGVRDLIGEDRMLDIVGTALQRRLATGMASGRIPDQSAAIGRLFRGIAESRRATIEFEVAGDAVWDEEFGDAGDVFLMRQVSCIGGGTTEMARNVISERVLGMPREARSDHNVPFREVLRGGRRSS</sequence>
<dbReference type="Gene3D" id="2.40.110.10">
    <property type="entry name" value="Butyryl-CoA Dehydrogenase, subunit A, domain 2"/>
    <property type="match status" value="2"/>
</dbReference>
<accession>A0A846XFK0</accession>
<dbReference type="CDD" id="cd00567">
    <property type="entry name" value="ACAD"/>
    <property type="match status" value="1"/>
</dbReference>
<dbReference type="PANTHER" id="PTHR43292">
    <property type="entry name" value="ACYL-COA DEHYDROGENASE"/>
    <property type="match status" value="1"/>
</dbReference>
<dbReference type="InterPro" id="IPR046373">
    <property type="entry name" value="Acyl-CoA_Oxase/DH_mid-dom_sf"/>
</dbReference>
<dbReference type="Pfam" id="PF02770">
    <property type="entry name" value="Acyl-CoA_dh_M"/>
    <property type="match status" value="1"/>
</dbReference>
<proteinExistence type="inferred from homology"/>
<dbReference type="GO" id="GO:0005886">
    <property type="term" value="C:plasma membrane"/>
    <property type="evidence" value="ECO:0007669"/>
    <property type="project" value="TreeGrafter"/>
</dbReference>
<dbReference type="RefSeq" id="WP_084470911.1">
    <property type="nucleotide sequence ID" value="NZ_JAAXOO010000002.1"/>
</dbReference>
<evidence type="ECO:0000256" key="6">
    <source>
        <dbReference type="SAM" id="MobiDB-lite"/>
    </source>
</evidence>
<dbReference type="Gene3D" id="1.20.140.10">
    <property type="entry name" value="Butyryl-CoA Dehydrogenase, subunit A, domain 3"/>
    <property type="match status" value="2"/>
</dbReference>
<dbReference type="Proteomes" id="UP000565715">
    <property type="component" value="Unassembled WGS sequence"/>
</dbReference>
<dbReference type="GO" id="GO:0016627">
    <property type="term" value="F:oxidoreductase activity, acting on the CH-CH group of donors"/>
    <property type="evidence" value="ECO:0007669"/>
    <property type="project" value="InterPro"/>
</dbReference>